<keyword evidence="8 16" id="KW-0732">Signal</keyword>
<accession>A0AA38RF06</accession>
<evidence type="ECO:0000259" key="17">
    <source>
        <dbReference type="PROSITE" id="PS51695"/>
    </source>
</evidence>
<dbReference type="InterPro" id="IPR000209">
    <property type="entry name" value="Peptidase_S8/S53_dom"/>
</dbReference>
<evidence type="ECO:0000256" key="10">
    <source>
        <dbReference type="ARBA" id="ARBA00022825"/>
    </source>
</evidence>
<dbReference type="PROSITE" id="PS51695">
    <property type="entry name" value="SEDOLISIN"/>
    <property type="match status" value="1"/>
</dbReference>
<dbReference type="Pfam" id="PF00082">
    <property type="entry name" value="Peptidase_S8"/>
    <property type="match status" value="1"/>
</dbReference>
<feature type="active site" description="Charge relay system" evidence="15">
    <location>
        <position position="494"/>
    </location>
</feature>
<keyword evidence="13" id="KW-0865">Zymogen</keyword>
<dbReference type="EC" id="3.4.14.10" evidence="4"/>
<evidence type="ECO:0000256" key="11">
    <source>
        <dbReference type="ARBA" id="ARBA00022837"/>
    </source>
</evidence>
<evidence type="ECO:0000256" key="15">
    <source>
        <dbReference type="PROSITE-ProRule" id="PRU01032"/>
    </source>
</evidence>
<comment type="caution">
    <text evidence="18">The sequence shown here is derived from an EMBL/GenBank/DDBJ whole genome shotgun (WGS) entry which is preliminary data.</text>
</comment>
<evidence type="ECO:0000313" key="19">
    <source>
        <dbReference type="Proteomes" id="UP001174694"/>
    </source>
</evidence>
<evidence type="ECO:0000256" key="5">
    <source>
        <dbReference type="ARBA" id="ARBA00022525"/>
    </source>
</evidence>
<gene>
    <name evidence="18" type="ORF">NKR23_g12250</name>
</gene>
<dbReference type="SMART" id="SM00944">
    <property type="entry name" value="Pro-kuma_activ"/>
    <property type="match status" value="1"/>
</dbReference>
<feature type="active site" description="Charge relay system" evidence="15">
    <location>
        <position position="272"/>
    </location>
</feature>
<dbReference type="SUPFAM" id="SSF52743">
    <property type="entry name" value="Subtilisin-like"/>
    <property type="match status" value="1"/>
</dbReference>
<dbReference type="CDD" id="cd11377">
    <property type="entry name" value="Pro-peptidase_S53"/>
    <property type="match status" value="1"/>
</dbReference>
<evidence type="ECO:0000256" key="12">
    <source>
        <dbReference type="ARBA" id="ARBA00023026"/>
    </source>
</evidence>
<feature type="binding site" evidence="15">
    <location>
        <position position="536"/>
    </location>
    <ligand>
        <name>Ca(2+)</name>
        <dbReference type="ChEBI" id="CHEBI:29108"/>
    </ligand>
</feature>
<evidence type="ECO:0000256" key="4">
    <source>
        <dbReference type="ARBA" id="ARBA00012462"/>
    </source>
</evidence>
<comment type="cofactor">
    <cofactor evidence="15">
        <name>Ca(2+)</name>
        <dbReference type="ChEBI" id="CHEBI:29108"/>
    </cofactor>
    <text evidence="15">Binds 1 Ca(2+) ion per subunit.</text>
</comment>
<evidence type="ECO:0000256" key="16">
    <source>
        <dbReference type="SAM" id="SignalP"/>
    </source>
</evidence>
<feature type="chain" id="PRO_5041303216" description="tripeptidyl-peptidase II" evidence="16">
    <location>
        <begin position="19"/>
        <end position="601"/>
    </location>
</feature>
<dbReference type="GO" id="GO:0008240">
    <property type="term" value="F:tripeptidyl-peptidase activity"/>
    <property type="evidence" value="ECO:0007669"/>
    <property type="project" value="UniProtKB-EC"/>
</dbReference>
<evidence type="ECO:0000256" key="14">
    <source>
        <dbReference type="ARBA" id="ARBA00023180"/>
    </source>
</evidence>
<sequence length="601" mass="65476">MRFSNALFAGILVGTARATLMSRAVTLPTYVQLLQQPATEEIVTLQIALRLRNIDRLEYMLRSVSDPASPDYGKYFDHDDANTIFNPSSDSRAAVLQWLKESNVTKIADFGSYINFATTIEHADKLLQSSFQYFLVDGTPKLRTREYYVPDDLAEHIDLVSPTTFFGRTRARAHHAPPSRDLLAYIQDSNTPALNCTPVTPSCLQKLYNYGGYLVDLNSTSRVGFGSFLNQSARQEDLSLYQRAYHLPETNFSVVLINGGEDHQDPLGDIKEANLDLQLISAVAQGLPITEFITGGRPPFVPNLDVPDTLHNTNEPYLEYYQYLLNMSDPDLPQVITNSYGEDEQTVPLEYATRVCNLIGIMGLRGVTVIESSGDTGVGAPCQSNDGKATPQFTPQFPATCPYILSVGGTQSYAPEVAWDDSSGGFSNYFAQPWYQTDGVSTYLSSVISEETRLYYTPFANFSGRAFPDISAHSHWPFYSIFSGGRTSLGAGTSASAPVVAGIIALLNDARLQKGDPPLGFANPWLYGPGRAALTDVTAGQARGCTGANPQTGRLYANSSVIPWATWNGTGGWDPVTGWGLPNFWAMMGVLNGGSVAAGRG</sequence>
<keyword evidence="7 15" id="KW-0479">Metal-binding</keyword>
<dbReference type="InterPro" id="IPR050819">
    <property type="entry name" value="Tripeptidyl-peptidase_I"/>
</dbReference>
<feature type="domain" description="Peptidase S53" evidence="17">
    <location>
        <begin position="198"/>
        <end position="594"/>
    </location>
</feature>
<dbReference type="FunFam" id="3.40.50.200:FF:000015">
    <property type="entry name" value="Tripeptidyl peptidase A"/>
    <property type="match status" value="1"/>
</dbReference>
<dbReference type="PROSITE" id="PS00138">
    <property type="entry name" value="SUBTILASE_SER"/>
    <property type="match status" value="1"/>
</dbReference>
<protein>
    <recommendedName>
        <fullName evidence="4">tripeptidyl-peptidase II</fullName>
        <ecNumber evidence="4">3.4.14.10</ecNumber>
    </recommendedName>
</protein>
<evidence type="ECO:0000256" key="13">
    <source>
        <dbReference type="ARBA" id="ARBA00023145"/>
    </source>
</evidence>
<dbReference type="GO" id="GO:0004252">
    <property type="term" value="F:serine-type endopeptidase activity"/>
    <property type="evidence" value="ECO:0007669"/>
    <property type="project" value="UniProtKB-UniRule"/>
</dbReference>
<dbReference type="InterPro" id="IPR015366">
    <property type="entry name" value="S53_propep"/>
</dbReference>
<organism evidence="18 19">
    <name type="scientific">Pleurostoma richardsiae</name>
    <dbReference type="NCBI Taxonomy" id="41990"/>
    <lineage>
        <taxon>Eukaryota</taxon>
        <taxon>Fungi</taxon>
        <taxon>Dikarya</taxon>
        <taxon>Ascomycota</taxon>
        <taxon>Pezizomycotina</taxon>
        <taxon>Sordariomycetes</taxon>
        <taxon>Sordariomycetidae</taxon>
        <taxon>Calosphaeriales</taxon>
        <taxon>Pleurostomataceae</taxon>
        <taxon>Pleurostoma</taxon>
    </lineage>
</organism>
<dbReference type="Proteomes" id="UP001174694">
    <property type="component" value="Unassembled WGS sequence"/>
</dbReference>
<feature type="signal peptide" evidence="16">
    <location>
        <begin position="1"/>
        <end position="18"/>
    </location>
</feature>
<dbReference type="Gene3D" id="3.40.50.200">
    <property type="entry name" value="Peptidase S8/S53 domain"/>
    <property type="match status" value="1"/>
</dbReference>
<dbReference type="GO" id="GO:0006508">
    <property type="term" value="P:proteolysis"/>
    <property type="evidence" value="ECO:0007669"/>
    <property type="project" value="UniProtKB-KW"/>
</dbReference>
<keyword evidence="9 15" id="KW-0378">Hydrolase</keyword>
<dbReference type="SUPFAM" id="SSF54897">
    <property type="entry name" value="Protease propeptides/inhibitors"/>
    <property type="match status" value="1"/>
</dbReference>
<reference evidence="18" key="1">
    <citation type="submission" date="2022-07" db="EMBL/GenBank/DDBJ databases">
        <title>Fungi with potential for degradation of polypropylene.</title>
        <authorList>
            <person name="Gostincar C."/>
        </authorList>
    </citation>
    <scope>NUCLEOTIDE SEQUENCE</scope>
    <source>
        <strain evidence="18">EXF-13308</strain>
    </source>
</reference>
<feature type="binding site" evidence="15">
    <location>
        <position position="537"/>
    </location>
    <ligand>
        <name>Ca(2+)</name>
        <dbReference type="ChEBI" id="CHEBI:29108"/>
    </ligand>
</feature>
<dbReference type="PANTHER" id="PTHR14218">
    <property type="entry name" value="PROTEASE S8 TRIPEPTIDYL PEPTIDASE I CLN2"/>
    <property type="match status" value="1"/>
</dbReference>
<evidence type="ECO:0000256" key="7">
    <source>
        <dbReference type="ARBA" id="ARBA00022723"/>
    </source>
</evidence>
<keyword evidence="12" id="KW-0843">Virulence</keyword>
<comment type="catalytic activity">
    <reaction evidence="1">
        <text>Release of an N-terminal tripeptide from a polypeptide.</text>
        <dbReference type="EC" id="3.4.14.10"/>
    </reaction>
</comment>
<comment type="function">
    <text evidence="2">Secreted tripeptidyl-peptidase which degrades proteins at acidic pHs and is involved in virulence.</text>
</comment>
<dbReference type="Pfam" id="PF09286">
    <property type="entry name" value="Pro-kuma_activ"/>
    <property type="match status" value="1"/>
</dbReference>
<dbReference type="GO" id="GO:0046872">
    <property type="term" value="F:metal ion binding"/>
    <property type="evidence" value="ECO:0007669"/>
    <property type="project" value="UniProtKB-UniRule"/>
</dbReference>
<dbReference type="InterPro" id="IPR023828">
    <property type="entry name" value="Peptidase_S8_Ser-AS"/>
</dbReference>
<keyword evidence="11 15" id="KW-0106">Calcium</keyword>
<dbReference type="EMBL" id="JANBVO010000094">
    <property type="protein sequence ID" value="KAJ9130333.1"/>
    <property type="molecule type" value="Genomic_DNA"/>
</dbReference>
<dbReference type="AlphaFoldDB" id="A0AA38RF06"/>
<keyword evidence="6 15" id="KW-0645">Protease</keyword>
<feature type="active site" description="Charge relay system" evidence="15">
    <location>
        <position position="276"/>
    </location>
</feature>
<evidence type="ECO:0000256" key="6">
    <source>
        <dbReference type="ARBA" id="ARBA00022670"/>
    </source>
</evidence>
<evidence type="ECO:0000256" key="8">
    <source>
        <dbReference type="ARBA" id="ARBA00022729"/>
    </source>
</evidence>
<keyword evidence="14" id="KW-0325">Glycoprotein</keyword>
<dbReference type="InterPro" id="IPR036852">
    <property type="entry name" value="Peptidase_S8/S53_dom_sf"/>
</dbReference>
<evidence type="ECO:0000256" key="3">
    <source>
        <dbReference type="ARBA" id="ARBA00004239"/>
    </source>
</evidence>
<name>A0AA38RF06_9PEZI</name>
<evidence type="ECO:0000256" key="2">
    <source>
        <dbReference type="ARBA" id="ARBA00002451"/>
    </source>
</evidence>
<evidence type="ECO:0000313" key="18">
    <source>
        <dbReference type="EMBL" id="KAJ9130333.1"/>
    </source>
</evidence>
<keyword evidence="10 15" id="KW-0720">Serine protease</keyword>
<dbReference type="PANTHER" id="PTHR14218:SF34">
    <property type="entry name" value="TRIPEPTIDYL-PEPTIDASE SED4"/>
    <property type="match status" value="1"/>
</dbReference>
<feature type="binding site" evidence="15">
    <location>
        <position position="572"/>
    </location>
    <ligand>
        <name>Ca(2+)</name>
        <dbReference type="ChEBI" id="CHEBI:29108"/>
    </ligand>
</feature>
<dbReference type="InterPro" id="IPR030400">
    <property type="entry name" value="Sedolisin_dom"/>
</dbReference>
<keyword evidence="5" id="KW-0964">Secreted</keyword>
<proteinExistence type="predicted"/>
<evidence type="ECO:0000256" key="9">
    <source>
        <dbReference type="ARBA" id="ARBA00022801"/>
    </source>
</evidence>
<keyword evidence="19" id="KW-1185">Reference proteome</keyword>
<evidence type="ECO:0000256" key="1">
    <source>
        <dbReference type="ARBA" id="ARBA00001910"/>
    </source>
</evidence>
<dbReference type="CDD" id="cd04056">
    <property type="entry name" value="Peptidases_S53"/>
    <property type="match status" value="1"/>
</dbReference>
<feature type="binding site" evidence="15">
    <location>
        <position position="574"/>
    </location>
    <ligand>
        <name>Ca(2+)</name>
        <dbReference type="ChEBI" id="CHEBI:29108"/>
    </ligand>
</feature>
<comment type="subcellular location">
    <subcellularLocation>
        <location evidence="3">Secreted</location>
        <location evidence="3">Extracellular space</location>
    </subcellularLocation>
</comment>
<dbReference type="GO" id="GO:0005576">
    <property type="term" value="C:extracellular region"/>
    <property type="evidence" value="ECO:0007669"/>
    <property type="project" value="UniProtKB-SubCell"/>
</dbReference>